<feature type="chain" id="PRO_5030892616" evidence="1">
    <location>
        <begin position="22"/>
        <end position="264"/>
    </location>
</feature>
<feature type="signal peptide" evidence="1">
    <location>
        <begin position="1"/>
        <end position="21"/>
    </location>
</feature>
<proteinExistence type="predicted"/>
<gene>
    <name evidence="2" type="ORF">GOCE00092_LOCUS26531</name>
</gene>
<sequence>MTSRFPTYILLLCIAMSGWSAMASNASVSHEHEQEQEDSDPMAVMERVLAAGSQGDDCPIGSSLNADFIHIDVDISATESPRQLLCLDQDFKKMNKIIHDEIKSQGKSGAIKTKTGAVVFDAELCPSSKSQPQIYDIFDRRKLRGAAAQDEEEAEGRRVLQYGWPYNTGAGGGCYSCAKENCDDDTSRGRTSGCRRRRELFSMVVTADDVQNFWPVKKAIQNALRKSLKQDIWKGVECFSTLKKTDLTVVVKVEPVSVRDFCSS</sequence>
<accession>A0A7S1YMP6</accession>
<evidence type="ECO:0000256" key="1">
    <source>
        <dbReference type="SAM" id="SignalP"/>
    </source>
</evidence>
<reference evidence="2" key="1">
    <citation type="submission" date="2021-01" db="EMBL/GenBank/DDBJ databases">
        <authorList>
            <person name="Corre E."/>
            <person name="Pelletier E."/>
            <person name="Niang G."/>
            <person name="Scheremetjew M."/>
            <person name="Finn R."/>
            <person name="Kale V."/>
            <person name="Holt S."/>
            <person name="Cochrane G."/>
            <person name="Meng A."/>
            <person name="Brown T."/>
            <person name="Cohen L."/>
        </authorList>
    </citation>
    <scope>NUCLEOTIDE SEQUENCE</scope>
    <source>
        <strain evidence="2">CCMP 410</strain>
    </source>
</reference>
<name>A0A7S1YMP6_9STRA</name>
<dbReference type="AlphaFoldDB" id="A0A7S1YMP6"/>
<keyword evidence="1" id="KW-0732">Signal</keyword>
<protein>
    <submittedName>
        <fullName evidence="2">Uncharacterized protein</fullName>
    </submittedName>
</protein>
<organism evidence="2">
    <name type="scientific">Grammatophora oceanica</name>
    <dbReference type="NCBI Taxonomy" id="210454"/>
    <lineage>
        <taxon>Eukaryota</taxon>
        <taxon>Sar</taxon>
        <taxon>Stramenopiles</taxon>
        <taxon>Ochrophyta</taxon>
        <taxon>Bacillariophyta</taxon>
        <taxon>Fragilariophyceae</taxon>
        <taxon>Fragilariophycidae</taxon>
        <taxon>Rhabdonematales</taxon>
        <taxon>Grammatophoraceae</taxon>
        <taxon>Grammatophora</taxon>
    </lineage>
</organism>
<evidence type="ECO:0000313" key="2">
    <source>
        <dbReference type="EMBL" id="CAD9310479.1"/>
    </source>
</evidence>
<dbReference type="EMBL" id="HBGK01050436">
    <property type="protein sequence ID" value="CAD9310479.1"/>
    <property type="molecule type" value="Transcribed_RNA"/>
</dbReference>